<dbReference type="AlphaFoldDB" id="A0A371GQ73"/>
<comment type="caution">
    <text evidence="2">The sequence shown here is derived from an EMBL/GenBank/DDBJ whole genome shotgun (WGS) entry which is preliminary data.</text>
</comment>
<evidence type="ECO:0000313" key="2">
    <source>
        <dbReference type="EMBL" id="RDX92670.1"/>
    </source>
</evidence>
<accession>A0A371GQ73</accession>
<dbReference type="GO" id="GO:0006355">
    <property type="term" value="P:regulation of DNA-templated transcription"/>
    <property type="evidence" value="ECO:0007669"/>
    <property type="project" value="InterPro"/>
</dbReference>
<dbReference type="GO" id="GO:0009631">
    <property type="term" value="P:cold acclimation"/>
    <property type="evidence" value="ECO:0007669"/>
    <property type="project" value="InterPro"/>
</dbReference>
<reference evidence="2" key="1">
    <citation type="submission" date="2018-05" db="EMBL/GenBank/DDBJ databases">
        <title>Draft genome of Mucuna pruriens seed.</title>
        <authorList>
            <person name="Nnadi N.E."/>
            <person name="Vos R."/>
            <person name="Hasami M.H."/>
            <person name="Devisetty U.K."/>
            <person name="Aguiy J.C."/>
        </authorList>
    </citation>
    <scope>NUCLEOTIDE SEQUENCE [LARGE SCALE GENOMIC DNA]</scope>
    <source>
        <strain evidence="2">JCA_2017</strain>
    </source>
</reference>
<dbReference type="PANTHER" id="PTHR35989">
    <property type="entry name" value="MEDIATOR OF RNA POLYMERASE II TRANSCRIPTION SUBUNIT 32"/>
    <property type="match status" value="1"/>
</dbReference>
<feature type="non-terminal residue" evidence="2">
    <location>
        <position position="1"/>
    </location>
</feature>
<dbReference type="GO" id="GO:0010150">
    <property type="term" value="P:leaf senescence"/>
    <property type="evidence" value="ECO:0007669"/>
    <property type="project" value="InterPro"/>
</dbReference>
<dbReference type="OrthoDB" id="782223at2759"/>
<organism evidence="2 3">
    <name type="scientific">Mucuna pruriens</name>
    <name type="common">Velvet bean</name>
    <name type="synonym">Dolichos pruriens</name>
    <dbReference type="NCBI Taxonomy" id="157652"/>
    <lineage>
        <taxon>Eukaryota</taxon>
        <taxon>Viridiplantae</taxon>
        <taxon>Streptophyta</taxon>
        <taxon>Embryophyta</taxon>
        <taxon>Tracheophyta</taxon>
        <taxon>Spermatophyta</taxon>
        <taxon>Magnoliopsida</taxon>
        <taxon>eudicotyledons</taxon>
        <taxon>Gunneridae</taxon>
        <taxon>Pentapetalae</taxon>
        <taxon>rosids</taxon>
        <taxon>fabids</taxon>
        <taxon>Fabales</taxon>
        <taxon>Fabaceae</taxon>
        <taxon>Papilionoideae</taxon>
        <taxon>50 kb inversion clade</taxon>
        <taxon>NPAAA clade</taxon>
        <taxon>indigoferoid/millettioid clade</taxon>
        <taxon>Phaseoleae</taxon>
        <taxon>Mucuna</taxon>
    </lineage>
</organism>
<evidence type="ECO:0000256" key="1">
    <source>
        <dbReference type="SAM" id="MobiDB-lite"/>
    </source>
</evidence>
<dbReference type="GO" id="GO:0016592">
    <property type="term" value="C:mediator complex"/>
    <property type="evidence" value="ECO:0007669"/>
    <property type="project" value="InterPro"/>
</dbReference>
<dbReference type="InterPro" id="IPR033244">
    <property type="entry name" value="MED32"/>
</dbReference>
<dbReference type="GO" id="GO:0048364">
    <property type="term" value="P:root development"/>
    <property type="evidence" value="ECO:0007669"/>
    <property type="project" value="InterPro"/>
</dbReference>
<gene>
    <name evidence="2" type="primary">MED32</name>
    <name evidence="2" type="ORF">CR513_25166</name>
</gene>
<sequence>MSSTIWKVIILVTNTMDKVVNSLGSAYEDFVDAATEVLENKEKEDLDQITTDLALENFNQKRELFKVACDQAEEFVGSIKQRILSEWVVDEFTMSVTEETEKTEKKPVIEEKTGQNKPEIEEKTDVNKPETEEDRKSGTDTNDGKKKKKPATKKKKKNTSRV</sequence>
<name>A0A371GQ73_MUCPR</name>
<proteinExistence type="predicted"/>
<evidence type="ECO:0000313" key="3">
    <source>
        <dbReference type="Proteomes" id="UP000257109"/>
    </source>
</evidence>
<dbReference type="PANTHER" id="PTHR35989:SF1">
    <property type="entry name" value="MEDIATOR OF RNA POLYMERASE II TRANSCRIPTION SUBUNIT 32"/>
    <property type="match status" value="1"/>
</dbReference>
<feature type="compositionally biased region" description="Basic and acidic residues" evidence="1">
    <location>
        <begin position="99"/>
        <end position="144"/>
    </location>
</feature>
<feature type="region of interest" description="Disordered" evidence="1">
    <location>
        <begin position="95"/>
        <end position="162"/>
    </location>
</feature>
<dbReference type="Proteomes" id="UP000257109">
    <property type="component" value="Unassembled WGS sequence"/>
</dbReference>
<keyword evidence="3" id="KW-1185">Reference proteome</keyword>
<feature type="compositionally biased region" description="Basic residues" evidence="1">
    <location>
        <begin position="145"/>
        <end position="162"/>
    </location>
</feature>
<dbReference type="EMBL" id="QJKJ01004811">
    <property type="protein sequence ID" value="RDX92670.1"/>
    <property type="molecule type" value="Genomic_DNA"/>
</dbReference>
<dbReference type="STRING" id="157652.A0A371GQ73"/>
<protein>
    <submittedName>
        <fullName evidence="2">Mediator of RNA polymerase II transcription subunit 32</fullName>
    </submittedName>
</protein>